<dbReference type="GO" id="GO:0004792">
    <property type="term" value="F:thiosulfate-cyanide sulfurtransferase activity"/>
    <property type="evidence" value="ECO:0007669"/>
    <property type="project" value="UniProtKB-EC"/>
</dbReference>
<accession>A0ABU0H1P3</accession>
<evidence type="ECO:0000313" key="5">
    <source>
        <dbReference type="EMBL" id="MDQ0436231.1"/>
    </source>
</evidence>
<dbReference type="Pfam" id="PF00581">
    <property type="entry name" value="Rhodanese"/>
    <property type="match status" value="2"/>
</dbReference>
<dbReference type="Gene3D" id="3.40.250.10">
    <property type="entry name" value="Rhodanese-like domain"/>
    <property type="match status" value="2"/>
</dbReference>
<dbReference type="PROSITE" id="PS50206">
    <property type="entry name" value="RHODANESE_3"/>
    <property type="match status" value="2"/>
</dbReference>
<keyword evidence="6" id="KW-1185">Reference proteome</keyword>
<dbReference type="RefSeq" id="WP_266347160.1">
    <property type="nucleotide sequence ID" value="NZ_JAPKNG010000001.1"/>
</dbReference>
<dbReference type="Proteomes" id="UP001241603">
    <property type="component" value="Unassembled WGS sequence"/>
</dbReference>
<dbReference type="CDD" id="cd01449">
    <property type="entry name" value="TST_Repeat_2"/>
    <property type="match status" value="1"/>
</dbReference>
<proteinExistence type="predicted"/>
<evidence type="ECO:0000256" key="3">
    <source>
        <dbReference type="RuleBase" id="RU000507"/>
    </source>
</evidence>
<organism evidence="5 6">
    <name type="scientific">Kaistia dalseonensis</name>
    <dbReference type="NCBI Taxonomy" id="410840"/>
    <lineage>
        <taxon>Bacteria</taxon>
        <taxon>Pseudomonadati</taxon>
        <taxon>Pseudomonadota</taxon>
        <taxon>Alphaproteobacteria</taxon>
        <taxon>Hyphomicrobiales</taxon>
        <taxon>Kaistiaceae</taxon>
        <taxon>Kaistia</taxon>
    </lineage>
</organism>
<dbReference type="PROSITE" id="PS00683">
    <property type="entry name" value="RHODANESE_2"/>
    <property type="match status" value="1"/>
</dbReference>
<evidence type="ECO:0000256" key="2">
    <source>
        <dbReference type="ARBA" id="ARBA00022737"/>
    </source>
</evidence>
<evidence type="ECO:0000313" key="6">
    <source>
        <dbReference type="Proteomes" id="UP001241603"/>
    </source>
</evidence>
<keyword evidence="2" id="KW-0677">Repeat</keyword>
<dbReference type="InterPro" id="IPR036873">
    <property type="entry name" value="Rhodanese-like_dom_sf"/>
</dbReference>
<dbReference type="EMBL" id="JAUSVO010000001">
    <property type="protein sequence ID" value="MDQ0436231.1"/>
    <property type="molecule type" value="Genomic_DNA"/>
</dbReference>
<gene>
    <name evidence="5" type="ORF">QO014_000601</name>
</gene>
<keyword evidence="1 3" id="KW-0808">Transferase</keyword>
<evidence type="ECO:0000256" key="1">
    <source>
        <dbReference type="ARBA" id="ARBA00022679"/>
    </source>
</evidence>
<dbReference type="NCBIfam" id="NF008557">
    <property type="entry name" value="PRK11493.1"/>
    <property type="match status" value="1"/>
</dbReference>
<sequence length="283" mass="29631">MTERADIFVSTEWLAAHLGDPSIAIVDGSWYLPTAGRNAATEYAAAHIPGAVFFDIDKVADTTSGLPHMLPSAELFAATVGAAGISDKQTIVVYDGAGLFSAARVWWTFRVFGAKDVRILDGGFPLWKTEGRPLESGLPSATAKTFHATLDSDAVRTIDDVKSVIADHSAQIVDARPADRFRGEAPEPRPGLRAGHMPGSHSVPFGEVVANGRLKSADDIKSVFAAADIDPSQPIVTSCGSGVSAAILSLALTTIGADKVSLYDGSWAEWGSKADTPVETGPA</sequence>
<dbReference type="SMART" id="SM00450">
    <property type="entry name" value="RHOD"/>
    <property type="match status" value="2"/>
</dbReference>
<protein>
    <recommendedName>
        <fullName evidence="3">Sulfurtransferase</fullName>
    </recommendedName>
</protein>
<dbReference type="InterPro" id="IPR001763">
    <property type="entry name" value="Rhodanese-like_dom"/>
</dbReference>
<dbReference type="PANTHER" id="PTHR11364">
    <property type="entry name" value="THIOSULFATE SULFERTANSFERASE"/>
    <property type="match status" value="1"/>
</dbReference>
<dbReference type="InterPro" id="IPR045078">
    <property type="entry name" value="TST/MPST-like"/>
</dbReference>
<dbReference type="CDD" id="cd01448">
    <property type="entry name" value="TST_Repeat_1"/>
    <property type="match status" value="1"/>
</dbReference>
<feature type="domain" description="Rhodanese" evidence="4">
    <location>
        <begin position="19"/>
        <end position="136"/>
    </location>
</feature>
<dbReference type="PANTHER" id="PTHR11364:SF27">
    <property type="entry name" value="SULFURTRANSFERASE"/>
    <property type="match status" value="1"/>
</dbReference>
<feature type="domain" description="Rhodanese" evidence="4">
    <location>
        <begin position="166"/>
        <end position="279"/>
    </location>
</feature>
<dbReference type="GO" id="GO:0016784">
    <property type="term" value="F:3-mercaptopyruvate sulfurtransferase activity"/>
    <property type="evidence" value="ECO:0007669"/>
    <property type="project" value="UniProtKB-EC"/>
</dbReference>
<evidence type="ECO:0000259" key="4">
    <source>
        <dbReference type="PROSITE" id="PS50206"/>
    </source>
</evidence>
<dbReference type="PROSITE" id="PS00380">
    <property type="entry name" value="RHODANESE_1"/>
    <property type="match status" value="1"/>
</dbReference>
<name>A0ABU0H1P3_9HYPH</name>
<dbReference type="InterPro" id="IPR001307">
    <property type="entry name" value="Thiosulphate_STrfase_CS"/>
</dbReference>
<comment type="caution">
    <text evidence="5">The sequence shown here is derived from an EMBL/GenBank/DDBJ whole genome shotgun (WGS) entry which is preliminary data.</text>
</comment>
<dbReference type="SUPFAM" id="SSF52821">
    <property type="entry name" value="Rhodanese/Cell cycle control phosphatase"/>
    <property type="match status" value="2"/>
</dbReference>
<reference evidence="5 6" key="1">
    <citation type="submission" date="2023-07" db="EMBL/GenBank/DDBJ databases">
        <title>Genomic Encyclopedia of Type Strains, Phase IV (KMG-IV): sequencing the most valuable type-strain genomes for metagenomic binning, comparative biology and taxonomic classification.</title>
        <authorList>
            <person name="Goeker M."/>
        </authorList>
    </citation>
    <scope>NUCLEOTIDE SEQUENCE [LARGE SCALE GENOMIC DNA]</scope>
    <source>
        <strain evidence="5 6">B6-8</strain>
    </source>
</reference>